<keyword evidence="2" id="KW-1185">Reference proteome</keyword>
<reference evidence="1" key="1">
    <citation type="submission" date="2024-04" db="UniProtKB">
        <authorList>
            <consortium name="EnsemblMetazoa"/>
        </authorList>
    </citation>
    <scope>IDENTIFICATION</scope>
    <source>
        <strain evidence="1">EBRO</strain>
    </source>
</reference>
<dbReference type="AlphaFoldDB" id="A0AAG5D0R6"/>
<organism evidence="1 2">
    <name type="scientific">Anopheles atroparvus</name>
    <name type="common">European mosquito</name>
    <dbReference type="NCBI Taxonomy" id="41427"/>
    <lineage>
        <taxon>Eukaryota</taxon>
        <taxon>Metazoa</taxon>
        <taxon>Ecdysozoa</taxon>
        <taxon>Arthropoda</taxon>
        <taxon>Hexapoda</taxon>
        <taxon>Insecta</taxon>
        <taxon>Pterygota</taxon>
        <taxon>Neoptera</taxon>
        <taxon>Endopterygota</taxon>
        <taxon>Diptera</taxon>
        <taxon>Nematocera</taxon>
        <taxon>Culicoidea</taxon>
        <taxon>Culicidae</taxon>
        <taxon>Anophelinae</taxon>
        <taxon>Anopheles</taxon>
    </lineage>
</organism>
<name>A0AAG5D0R6_ANOAO</name>
<accession>A0AAG5D0R6</accession>
<sequence>MDLDTWIPRQLREATEIRTCLPEPWLEHFSQENSPISTTTNPVSTSFDYNQQADEVHFHILRQSVNYSVET</sequence>
<dbReference type="Proteomes" id="UP000075880">
    <property type="component" value="Unassembled WGS sequence"/>
</dbReference>
<protein>
    <submittedName>
        <fullName evidence="1">Uncharacterized protein</fullName>
    </submittedName>
</protein>
<evidence type="ECO:0000313" key="1">
    <source>
        <dbReference type="EnsemblMetazoa" id="ENSAATROPP004716"/>
    </source>
</evidence>
<evidence type="ECO:0000313" key="2">
    <source>
        <dbReference type="Proteomes" id="UP000075880"/>
    </source>
</evidence>
<dbReference type="EnsemblMetazoa" id="ENSAATROPT004985">
    <property type="protein sequence ID" value="ENSAATROPP004716"/>
    <property type="gene ID" value="ENSAATROPG003966"/>
</dbReference>
<proteinExistence type="predicted"/>